<proteinExistence type="predicted"/>
<sequence>MSGSKLIEAREEVSNDGAIGVKFAVHVAVGEAIGVDELGCSMGIKDIEGASRMGEDAMSEATQDAEGEELWASAGGRADHAEDITVGWARLGEHTTTLSGTGHEAVQVQKEGTSGVRHHKGGR</sequence>
<dbReference type="Proteomes" id="UP001642360">
    <property type="component" value="Unassembled WGS sequence"/>
</dbReference>
<gene>
    <name evidence="2" type="ORF">ILEXP_LOCUS38571</name>
</gene>
<comment type="caution">
    <text evidence="2">The sequence shown here is derived from an EMBL/GenBank/DDBJ whole genome shotgun (WGS) entry which is preliminary data.</text>
</comment>
<evidence type="ECO:0000256" key="1">
    <source>
        <dbReference type="SAM" id="MobiDB-lite"/>
    </source>
</evidence>
<reference evidence="2 3" key="1">
    <citation type="submission" date="2024-02" db="EMBL/GenBank/DDBJ databases">
        <authorList>
            <person name="Vignale AGUSTIN F."/>
            <person name="Sosa J E."/>
            <person name="Modenutti C."/>
        </authorList>
    </citation>
    <scope>NUCLEOTIDE SEQUENCE [LARGE SCALE GENOMIC DNA]</scope>
</reference>
<feature type="region of interest" description="Disordered" evidence="1">
    <location>
        <begin position="99"/>
        <end position="123"/>
    </location>
</feature>
<evidence type="ECO:0000313" key="2">
    <source>
        <dbReference type="EMBL" id="CAK9169127.1"/>
    </source>
</evidence>
<dbReference type="AlphaFoldDB" id="A0ABC8TI46"/>
<protein>
    <submittedName>
        <fullName evidence="2">Uncharacterized protein</fullName>
    </submittedName>
</protein>
<evidence type="ECO:0000313" key="3">
    <source>
        <dbReference type="Proteomes" id="UP001642360"/>
    </source>
</evidence>
<dbReference type="EMBL" id="CAUOFW020005247">
    <property type="protein sequence ID" value="CAK9169127.1"/>
    <property type="molecule type" value="Genomic_DNA"/>
</dbReference>
<accession>A0ABC8TI46</accession>
<name>A0ABC8TI46_9AQUA</name>
<organism evidence="2 3">
    <name type="scientific">Ilex paraguariensis</name>
    <name type="common">yerba mate</name>
    <dbReference type="NCBI Taxonomy" id="185542"/>
    <lineage>
        <taxon>Eukaryota</taxon>
        <taxon>Viridiplantae</taxon>
        <taxon>Streptophyta</taxon>
        <taxon>Embryophyta</taxon>
        <taxon>Tracheophyta</taxon>
        <taxon>Spermatophyta</taxon>
        <taxon>Magnoliopsida</taxon>
        <taxon>eudicotyledons</taxon>
        <taxon>Gunneridae</taxon>
        <taxon>Pentapetalae</taxon>
        <taxon>asterids</taxon>
        <taxon>campanulids</taxon>
        <taxon>Aquifoliales</taxon>
        <taxon>Aquifoliaceae</taxon>
        <taxon>Ilex</taxon>
    </lineage>
</organism>
<keyword evidence="3" id="KW-1185">Reference proteome</keyword>